<dbReference type="AlphaFoldDB" id="A0A3D9HKC1"/>
<sequence>MSHQGLNANPAKDSSTKLSLKDQTVARKAWKYDFLVFIGRFQPFHNGHLAVVERALALSQRLIICVGSSDAARSSRNPFTAEERIASIRDSLGAAERERVVFIQIQDHTYNDTAWIEQIQSSVASVVCDYGFGDSRVGLIGYSKDESSYYLNLFPQWASENVRQDVIYNSTDIRRDYFRSNPIISDHVMPEAVVDFLKDFLRDESYRALVAESEFIRKFRKQFEQLPYPPTFNTVDAVVIQSGHILMVRRGAMPGKGLWALPGGYLNVDETLIESMLRELREETRLKVPAPVLKGNIQAVQTFDDPHRSARGRILTQAYLIKLPDGPLPKVKGGDDAAHAAWLPLGSLKPREIFEDHYHIIQVMKSRLKEDRI</sequence>
<dbReference type="GO" id="GO:0016779">
    <property type="term" value="F:nucleotidyltransferase activity"/>
    <property type="evidence" value="ECO:0007669"/>
    <property type="project" value="UniProtKB-KW"/>
</dbReference>
<gene>
    <name evidence="4" type="ORF">DFP90_105301</name>
</gene>
<dbReference type="CDD" id="cd18873">
    <property type="entry name" value="NUDIX_NadM_like"/>
    <property type="match status" value="1"/>
</dbReference>
<evidence type="ECO:0000256" key="2">
    <source>
        <dbReference type="ARBA" id="ARBA00022695"/>
    </source>
</evidence>
<dbReference type="NCBIfam" id="NF003786">
    <property type="entry name" value="PRK05379.1-2"/>
    <property type="match status" value="1"/>
</dbReference>
<dbReference type="RefSeq" id="WP_115937159.1">
    <property type="nucleotide sequence ID" value="NZ_QRDW01000005.1"/>
</dbReference>
<keyword evidence="4" id="KW-0378">Hydrolase</keyword>
<dbReference type="InterPro" id="IPR014729">
    <property type="entry name" value="Rossmann-like_a/b/a_fold"/>
</dbReference>
<dbReference type="Pfam" id="PF01467">
    <property type="entry name" value="CTP_transf_like"/>
    <property type="match status" value="1"/>
</dbReference>
<accession>A0A3D9HKC1</accession>
<dbReference type="OrthoDB" id="9804504at2"/>
<evidence type="ECO:0000259" key="3">
    <source>
        <dbReference type="PROSITE" id="PS51462"/>
    </source>
</evidence>
<dbReference type="NCBIfam" id="NF003788">
    <property type="entry name" value="PRK05379.1-5"/>
    <property type="match status" value="1"/>
</dbReference>
<dbReference type="PANTHER" id="PTHR21342">
    <property type="entry name" value="PHOSPHOPANTETHEINE ADENYLYLTRANSFERASE"/>
    <property type="match status" value="1"/>
</dbReference>
<keyword evidence="5" id="KW-1185">Reference proteome</keyword>
<comment type="caution">
    <text evidence="4">The sequence shown here is derived from an EMBL/GenBank/DDBJ whole genome shotgun (WGS) entry which is preliminary data.</text>
</comment>
<dbReference type="EMBL" id="QRDW01000005">
    <property type="protein sequence ID" value="RED49928.1"/>
    <property type="molecule type" value="Genomic_DNA"/>
</dbReference>
<dbReference type="Pfam" id="PF00293">
    <property type="entry name" value="NUDIX"/>
    <property type="match status" value="1"/>
</dbReference>
<reference evidence="4 5" key="1">
    <citation type="submission" date="2018-07" db="EMBL/GenBank/DDBJ databases">
        <title>Genomic Encyclopedia of Type Strains, Phase III (KMG-III): the genomes of soil and plant-associated and newly described type strains.</title>
        <authorList>
            <person name="Whitman W."/>
        </authorList>
    </citation>
    <scope>NUCLEOTIDE SEQUENCE [LARGE SCALE GENOMIC DNA]</scope>
    <source>
        <strain evidence="4 5">CECT 8488</strain>
    </source>
</reference>
<name>A0A3D9HKC1_9PROT</name>
<proteinExistence type="predicted"/>
<dbReference type="InterPro" id="IPR000086">
    <property type="entry name" value="NUDIX_hydrolase_dom"/>
</dbReference>
<dbReference type="PANTHER" id="PTHR21342:SF0">
    <property type="entry name" value="BIFUNCTIONAL NMN ADENYLYLTRANSFERASE_NUDIX HYDROLASE"/>
    <property type="match status" value="1"/>
</dbReference>
<dbReference type="PROSITE" id="PS51462">
    <property type="entry name" value="NUDIX"/>
    <property type="match status" value="1"/>
</dbReference>
<dbReference type="InterPro" id="IPR015797">
    <property type="entry name" value="NUDIX_hydrolase-like_dom_sf"/>
</dbReference>
<organism evidence="4 5">
    <name type="scientific">Aestuariispira insulae</name>
    <dbReference type="NCBI Taxonomy" id="1461337"/>
    <lineage>
        <taxon>Bacteria</taxon>
        <taxon>Pseudomonadati</taxon>
        <taxon>Pseudomonadota</taxon>
        <taxon>Alphaproteobacteria</taxon>
        <taxon>Rhodospirillales</taxon>
        <taxon>Kiloniellaceae</taxon>
        <taxon>Aestuariispira</taxon>
    </lineage>
</organism>
<evidence type="ECO:0000313" key="4">
    <source>
        <dbReference type="EMBL" id="RED49928.1"/>
    </source>
</evidence>
<dbReference type="Gene3D" id="3.40.50.620">
    <property type="entry name" value="HUPs"/>
    <property type="match status" value="1"/>
</dbReference>
<dbReference type="SUPFAM" id="SSF52374">
    <property type="entry name" value="Nucleotidylyl transferase"/>
    <property type="match status" value="1"/>
</dbReference>
<dbReference type="SUPFAM" id="SSF55811">
    <property type="entry name" value="Nudix"/>
    <property type="match status" value="1"/>
</dbReference>
<dbReference type="Gene3D" id="3.90.79.10">
    <property type="entry name" value="Nucleoside Triphosphate Pyrophosphohydrolase"/>
    <property type="match status" value="1"/>
</dbReference>
<feature type="domain" description="Nudix hydrolase" evidence="3">
    <location>
        <begin position="230"/>
        <end position="365"/>
    </location>
</feature>
<dbReference type="Proteomes" id="UP000256845">
    <property type="component" value="Unassembled WGS sequence"/>
</dbReference>
<evidence type="ECO:0000313" key="5">
    <source>
        <dbReference type="Proteomes" id="UP000256845"/>
    </source>
</evidence>
<dbReference type="NCBIfam" id="TIGR00125">
    <property type="entry name" value="cyt_tran_rel"/>
    <property type="match status" value="1"/>
</dbReference>
<keyword evidence="2 4" id="KW-0548">Nucleotidyltransferase</keyword>
<protein>
    <submittedName>
        <fullName evidence="4">Bifunctional NMN adenylyltransferase/nudix hydrolase</fullName>
    </submittedName>
</protein>
<evidence type="ECO:0000256" key="1">
    <source>
        <dbReference type="ARBA" id="ARBA00022679"/>
    </source>
</evidence>
<dbReference type="GO" id="GO:0016787">
    <property type="term" value="F:hydrolase activity"/>
    <property type="evidence" value="ECO:0007669"/>
    <property type="project" value="UniProtKB-KW"/>
</dbReference>
<dbReference type="InterPro" id="IPR004821">
    <property type="entry name" value="Cyt_trans-like"/>
</dbReference>
<keyword evidence="1 4" id="KW-0808">Transferase</keyword>